<dbReference type="EMBL" id="JAENHM010000023">
    <property type="protein sequence ID" value="MBK1837139.1"/>
    <property type="molecule type" value="Genomic_DNA"/>
</dbReference>
<dbReference type="GO" id="GO:0008168">
    <property type="term" value="F:methyltransferase activity"/>
    <property type="evidence" value="ECO:0007669"/>
    <property type="project" value="UniProtKB-KW"/>
</dbReference>
<dbReference type="SUPFAM" id="SSF53335">
    <property type="entry name" value="S-adenosyl-L-methionine-dependent methyltransferases"/>
    <property type="match status" value="1"/>
</dbReference>
<organism evidence="1 2">
    <name type="scientific">Azospirillum endophyticum</name>
    <dbReference type="NCBI Taxonomy" id="2800326"/>
    <lineage>
        <taxon>Bacteria</taxon>
        <taxon>Pseudomonadati</taxon>
        <taxon>Pseudomonadota</taxon>
        <taxon>Alphaproteobacteria</taxon>
        <taxon>Rhodospirillales</taxon>
        <taxon>Azospirillaceae</taxon>
        <taxon>Azospirillum</taxon>
    </lineage>
</organism>
<dbReference type="CDD" id="cd02440">
    <property type="entry name" value="AdoMet_MTases"/>
    <property type="match status" value="1"/>
</dbReference>
<keyword evidence="1" id="KW-0808">Transferase</keyword>
<gene>
    <name evidence="1" type="ORF">JHL17_06920</name>
</gene>
<evidence type="ECO:0000313" key="1">
    <source>
        <dbReference type="EMBL" id="MBK1837139.1"/>
    </source>
</evidence>
<dbReference type="PANTHER" id="PTHR43861">
    <property type="entry name" value="TRANS-ACONITATE 2-METHYLTRANSFERASE-RELATED"/>
    <property type="match status" value="1"/>
</dbReference>
<name>A0ABS1F188_9PROT</name>
<dbReference type="Pfam" id="PF13489">
    <property type="entry name" value="Methyltransf_23"/>
    <property type="match status" value="1"/>
</dbReference>
<protein>
    <submittedName>
        <fullName evidence="1">Class I SAM-dependent methyltransferase</fullName>
    </submittedName>
</protein>
<evidence type="ECO:0000313" key="2">
    <source>
        <dbReference type="Proteomes" id="UP000652760"/>
    </source>
</evidence>
<keyword evidence="2" id="KW-1185">Reference proteome</keyword>
<sequence>MRPAPPKERSIVQNTADTLPLDHLPADHAGGVALVERYRRKFHLSPSYPLTAEMVQRHWALERRLARELLETKPEERWDAFEAAYTTLYTSCPWLNEAEDDAHTRNDDLDFRHFLTLLGGPQDVYEVGSGKARLLRYLARHGYRCVATEVTRERGANWIEQDSNVTWKNSDGVHLAQFEPADRYDSVISTHVVEHMHPDDVVTHMTNVCTILKPGGKYVLSMPHKFAGPADLSEVFGLNEPVCMHLREYGWGETADMLRQAGFDRVEAVYIVPMAVRRRMNLHFASRAYLGYAKLVEAFLGRLPLTLNRKLGRVGQLYMFRPEVFVVAHKPE</sequence>
<dbReference type="Proteomes" id="UP000652760">
    <property type="component" value="Unassembled WGS sequence"/>
</dbReference>
<accession>A0ABS1F188</accession>
<dbReference type="Gene3D" id="3.40.50.150">
    <property type="entry name" value="Vaccinia Virus protein VP39"/>
    <property type="match status" value="1"/>
</dbReference>
<dbReference type="InterPro" id="IPR029063">
    <property type="entry name" value="SAM-dependent_MTases_sf"/>
</dbReference>
<keyword evidence="1" id="KW-0489">Methyltransferase</keyword>
<comment type="caution">
    <text evidence="1">The sequence shown here is derived from an EMBL/GenBank/DDBJ whole genome shotgun (WGS) entry which is preliminary data.</text>
</comment>
<reference evidence="2" key="1">
    <citation type="submission" date="2021-01" db="EMBL/GenBank/DDBJ databases">
        <title>Genome public.</title>
        <authorList>
            <person name="Liu C."/>
            <person name="Sun Q."/>
        </authorList>
    </citation>
    <scope>NUCLEOTIDE SEQUENCE [LARGE SCALE GENOMIC DNA]</scope>
    <source>
        <strain evidence="2">YIM B02556</strain>
    </source>
</reference>
<dbReference type="GO" id="GO:0032259">
    <property type="term" value="P:methylation"/>
    <property type="evidence" value="ECO:0007669"/>
    <property type="project" value="UniProtKB-KW"/>
</dbReference>
<proteinExistence type="predicted"/>